<keyword evidence="2" id="KW-1185">Reference proteome</keyword>
<dbReference type="EMBL" id="ML179289">
    <property type="protein sequence ID" value="THU92052.1"/>
    <property type="molecule type" value="Genomic_DNA"/>
</dbReference>
<accession>A0A4S8LRD8</accession>
<evidence type="ECO:0000313" key="2">
    <source>
        <dbReference type="Proteomes" id="UP000297245"/>
    </source>
</evidence>
<proteinExistence type="predicted"/>
<dbReference type="Proteomes" id="UP000297245">
    <property type="component" value="Unassembled WGS sequence"/>
</dbReference>
<sequence>MFNDTISQPDLFRLTSELVLCEFGQCFNGSSSEPRSVHTELPFTGFFTLASVKSGTFAHSKTDFLTNEWDLVATLRALRDTDVFLNAATPTSSPNVIQNFW</sequence>
<evidence type="ECO:0000313" key="1">
    <source>
        <dbReference type="EMBL" id="THU92052.1"/>
    </source>
</evidence>
<name>A0A4S8LRD8_DENBC</name>
<reference evidence="1 2" key="1">
    <citation type="journal article" date="2019" name="Nat. Ecol. Evol.">
        <title>Megaphylogeny resolves global patterns of mushroom evolution.</title>
        <authorList>
            <person name="Varga T."/>
            <person name="Krizsan K."/>
            <person name="Foldi C."/>
            <person name="Dima B."/>
            <person name="Sanchez-Garcia M."/>
            <person name="Sanchez-Ramirez S."/>
            <person name="Szollosi G.J."/>
            <person name="Szarkandi J.G."/>
            <person name="Papp V."/>
            <person name="Albert L."/>
            <person name="Andreopoulos W."/>
            <person name="Angelini C."/>
            <person name="Antonin V."/>
            <person name="Barry K.W."/>
            <person name="Bougher N.L."/>
            <person name="Buchanan P."/>
            <person name="Buyck B."/>
            <person name="Bense V."/>
            <person name="Catcheside P."/>
            <person name="Chovatia M."/>
            <person name="Cooper J."/>
            <person name="Damon W."/>
            <person name="Desjardin D."/>
            <person name="Finy P."/>
            <person name="Geml J."/>
            <person name="Haridas S."/>
            <person name="Hughes K."/>
            <person name="Justo A."/>
            <person name="Karasinski D."/>
            <person name="Kautmanova I."/>
            <person name="Kiss B."/>
            <person name="Kocsube S."/>
            <person name="Kotiranta H."/>
            <person name="LaButti K.M."/>
            <person name="Lechner B.E."/>
            <person name="Liimatainen K."/>
            <person name="Lipzen A."/>
            <person name="Lukacs Z."/>
            <person name="Mihaltcheva S."/>
            <person name="Morgado L.N."/>
            <person name="Niskanen T."/>
            <person name="Noordeloos M.E."/>
            <person name="Ohm R.A."/>
            <person name="Ortiz-Santana B."/>
            <person name="Ovrebo C."/>
            <person name="Racz N."/>
            <person name="Riley R."/>
            <person name="Savchenko A."/>
            <person name="Shiryaev A."/>
            <person name="Soop K."/>
            <person name="Spirin V."/>
            <person name="Szebenyi C."/>
            <person name="Tomsovsky M."/>
            <person name="Tulloss R.E."/>
            <person name="Uehling J."/>
            <person name="Grigoriev I.V."/>
            <person name="Vagvolgyi C."/>
            <person name="Papp T."/>
            <person name="Martin F.M."/>
            <person name="Miettinen O."/>
            <person name="Hibbett D.S."/>
            <person name="Nagy L.G."/>
        </authorList>
    </citation>
    <scope>NUCLEOTIDE SEQUENCE [LARGE SCALE GENOMIC DNA]</scope>
    <source>
        <strain evidence="1 2">CBS 962.96</strain>
    </source>
</reference>
<organism evidence="1 2">
    <name type="scientific">Dendrothele bispora (strain CBS 962.96)</name>
    <dbReference type="NCBI Taxonomy" id="1314807"/>
    <lineage>
        <taxon>Eukaryota</taxon>
        <taxon>Fungi</taxon>
        <taxon>Dikarya</taxon>
        <taxon>Basidiomycota</taxon>
        <taxon>Agaricomycotina</taxon>
        <taxon>Agaricomycetes</taxon>
        <taxon>Agaricomycetidae</taxon>
        <taxon>Agaricales</taxon>
        <taxon>Agaricales incertae sedis</taxon>
        <taxon>Dendrothele</taxon>
    </lineage>
</organism>
<gene>
    <name evidence="1" type="ORF">K435DRAFT_800789</name>
</gene>
<protein>
    <submittedName>
        <fullName evidence="1">Uncharacterized protein</fullName>
    </submittedName>
</protein>
<dbReference type="AlphaFoldDB" id="A0A4S8LRD8"/>